<keyword evidence="3" id="KW-1185">Reference proteome</keyword>
<evidence type="ECO:0000256" key="1">
    <source>
        <dbReference type="SAM" id="MobiDB-lite"/>
    </source>
</evidence>
<dbReference type="EMBL" id="JARBHB010000006">
    <property type="protein sequence ID" value="KAJ8881490.1"/>
    <property type="molecule type" value="Genomic_DNA"/>
</dbReference>
<comment type="caution">
    <text evidence="2">The sequence shown here is derived from an EMBL/GenBank/DDBJ whole genome shotgun (WGS) entry which is preliminary data.</text>
</comment>
<dbReference type="Proteomes" id="UP001159363">
    <property type="component" value="Chromosome 5"/>
</dbReference>
<evidence type="ECO:0000313" key="3">
    <source>
        <dbReference type="Proteomes" id="UP001159363"/>
    </source>
</evidence>
<feature type="compositionally biased region" description="Polar residues" evidence="1">
    <location>
        <begin position="326"/>
        <end position="343"/>
    </location>
</feature>
<name>A0ABQ9HB10_9NEOP</name>
<feature type="region of interest" description="Disordered" evidence="1">
    <location>
        <begin position="245"/>
        <end position="276"/>
    </location>
</feature>
<feature type="region of interest" description="Disordered" evidence="1">
    <location>
        <begin position="581"/>
        <end position="621"/>
    </location>
</feature>
<gene>
    <name evidence="2" type="ORF">PR048_017971</name>
</gene>
<accession>A0ABQ9HB10</accession>
<feature type="compositionally biased region" description="Polar residues" evidence="1">
    <location>
        <begin position="418"/>
        <end position="427"/>
    </location>
</feature>
<proteinExistence type="predicted"/>
<feature type="region of interest" description="Disordered" evidence="1">
    <location>
        <begin position="414"/>
        <end position="433"/>
    </location>
</feature>
<organism evidence="2 3">
    <name type="scientific">Dryococelus australis</name>
    <dbReference type="NCBI Taxonomy" id="614101"/>
    <lineage>
        <taxon>Eukaryota</taxon>
        <taxon>Metazoa</taxon>
        <taxon>Ecdysozoa</taxon>
        <taxon>Arthropoda</taxon>
        <taxon>Hexapoda</taxon>
        <taxon>Insecta</taxon>
        <taxon>Pterygota</taxon>
        <taxon>Neoptera</taxon>
        <taxon>Polyneoptera</taxon>
        <taxon>Phasmatodea</taxon>
        <taxon>Verophasmatodea</taxon>
        <taxon>Anareolatae</taxon>
        <taxon>Phasmatidae</taxon>
        <taxon>Eurycanthinae</taxon>
        <taxon>Dryococelus</taxon>
    </lineage>
</organism>
<sequence length="665" mass="72708">MPDLQCHDEVFPTVRHDVTARPFPPPKLAQYLQYPDSFLPTTLGGRGGVVVRPLASQLCEPGLNPGFFARGNRAGRCCSPADFLGDLSFSSSLHSDAAPCLLYFTPIDVKSRPNVSTPWSNGLAHEPEGPQPPPYLYYSILLACSPPTKPNRIQSPTESLPDFRMWEPCRTTPLVGGFSHGSPVSPALAFQRCSIQDFVVKSRPSHSTQLVWNYFPSIVANFTEWMTLSAPVKIYASGEVSMEQRQNEGEVETGDLRENPSTSGIVRHDSHMPKPGNRARFAQVESEDRNQLFLNEYRCITSETNLGRRGAMVAGRLACSPPTKANRVQSSAGSPRIFSSGNRSGRCRWSADSLGDIPFPAPFHSGAAPFSSHSSGNGSQDFVVKSRPNLSTQLLLLGNSAGMKGPGKREILKKTHRPTASSSTIPTCENPVVTRSGIEPGSPWWEASRLTAQPPRPLVRNFAQLRKMLSTESITMDYKACYIRKNIPLDYGQPGRLARSPPIKANRVQSPVGSPDFRKWKSCRTMPLVGGFPRGSPVSPAPSFRRRSIFTSITLIGSEDLAVKSRPNLFPRKHACVAGKTGDLREKPADQRNCPARFPLTENPGATPSGIEPGSPRREASNLTSAASVFPVSMIEDMLHIKGIYGRNCTQQGTTGRFLKRLASE</sequence>
<protein>
    <submittedName>
        <fullName evidence="2">Uncharacterized protein</fullName>
    </submittedName>
</protein>
<feature type="region of interest" description="Disordered" evidence="1">
    <location>
        <begin position="320"/>
        <end position="343"/>
    </location>
</feature>
<evidence type="ECO:0000313" key="2">
    <source>
        <dbReference type="EMBL" id="KAJ8881490.1"/>
    </source>
</evidence>
<reference evidence="2 3" key="1">
    <citation type="submission" date="2023-02" db="EMBL/GenBank/DDBJ databases">
        <title>LHISI_Scaffold_Assembly.</title>
        <authorList>
            <person name="Stuart O.P."/>
            <person name="Cleave R."/>
            <person name="Magrath M.J.L."/>
            <person name="Mikheyev A.S."/>
        </authorList>
    </citation>
    <scope>NUCLEOTIDE SEQUENCE [LARGE SCALE GENOMIC DNA]</scope>
    <source>
        <strain evidence="2">Daus_M_001</strain>
        <tissue evidence="2">Leg muscle</tissue>
    </source>
</reference>